<proteinExistence type="predicted"/>
<feature type="domain" description="NACHT" evidence="1">
    <location>
        <begin position="308"/>
        <end position="461"/>
    </location>
</feature>
<keyword evidence="4" id="KW-1185">Reference proteome</keyword>
<sequence length="977" mass="109977">MLNSLSELSRKVIAPAKEFISTENVEKTAELSKSFMELAKTLQEQGKSLGFLMGLVKESKPLLDILCSAEAQVISAGLPFVPFAIALIKFYREKNKSEPTLEDCVVIISQAAYLESFAQVLANNKDVLGRWSSDANSNQVLDKALKKLDDFELTDEITNSVIASFSQSSLAERFNKVLVAKLELVGLSQGEAEEFTKLVARDTQKYFLKALALAGDSVQSLAKLYENGGSKEIKKYWSIKKYLKEQIDPKPKERVFNEAFTYSDIYVKVHARKVDDNGKIDEEFQTFSLENWVKSIILDKDPNAQGKVIFIQGGPGRGKSIFCRMFADLVRRDLYRRWIPILIRLRDIVNFQQSLKETLRSRLEKYHFALKDEWLIDDDIQFLFILDGFDELRIERSNDSSVKKFIRQVGDFQEDYAEKHRVIITGRAMALHGIEYLPPNLERVEIAEMTPELQNEWFDNWRRQFPTDKTTEFQQFLQNAQSCPNQVKELAKEPLLLYMLTAMHRDDKLDISKFEQATSTEAKILVYEQALNWVLTIQRSDRRHPDLNKELTGQNPEALRRILAEAAVCVVQSGGESASMEMVKSRLEQDDEAKELITKAEEQLGKEALKTALGAFYIKSDDSGGVEFFHKSFSEFLCAERLKQSIEDWTQLGRGGKTFNVNEKELCEEIYDLLGYGGLTPEIIEYLMALLRTSGEFKPQEILQRLNKFYLDWCQGEFIDLHEETTLPQGKARNLEKQAGINLGQRQVDIFTGLNVMILLLELHRYAQTQDELKDNIVFYPCGKRDSDNFDNQRLLRIIGYSYSVTVSTFLETVGYFLSRANLSGANLSGANLSGANLSGANLSGANLSGANLSGANLSGANLSGADLSGTGEYARFLCGADLRRADFSQANLSGADLSNANLSHANLSHANLSRSVLAFANLHCANFSHANLCDVNFYGAGFDSTNLTNIVWDENTTWASVQGLETAVNVPQALLE</sequence>
<reference evidence="3" key="1">
    <citation type="submission" date="2019-07" db="EMBL/GenBank/DDBJ databases">
        <title>Toxilogical consequences of a new and cryptic species of cyanobacteria (Komarekiella delphini-convector) recovered from the epidermis of a bottlenose dolphin and 1500 ft. in the air.</title>
        <authorList>
            <person name="Brown A.O."/>
            <person name="Dvorak P."/>
            <person name="Villanueva C.D."/>
            <person name="Foss A.J."/>
            <person name="Garvey A.D."/>
            <person name="Gibson Q.A."/>
            <person name="Johansen J.R."/>
            <person name="Casamatta D.A."/>
        </authorList>
    </citation>
    <scope>NUCLEOTIDE SEQUENCE</scope>
    <source>
        <strain evidence="3">SJRDD-AB1</strain>
    </source>
</reference>
<dbReference type="AlphaFoldDB" id="A0AA40T5D9"/>
<dbReference type="EMBL" id="VJXY01000091">
    <property type="protein sequence ID" value="MBD6620905.1"/>
    <property type="molecule type" value="Genomic_DNA"/>
</dbReference>
<evidence type="ECO:0000259" key="1">
    <source>
        <dbReference type="Pfam" id="PF05729"/>
    </source>
</evidence>
<evidence type="ECO:0000313" key="4">
    <source>
        <dbReference type="Proteomes" id="UP001165986"/>
    </source>
</evidence>
<dbReference type="Gene3D" id="3.40.50.300">
    <property type="entry name" value="P-loop containing nucleotide triphosphate hydrolases"/>
    <property type="match status" value="1"/>
</dbReference>
<dbReference type="SUPFAM" id="SSF141571">
    <property type="entry name" value="Pentapeptide repeat-like"/>
    <property type="match status" value="1"/>
</dbReference>
<evidence type="ECO:0000259" key="2">
    <source>
        <dbReference type="Pfam" id="PF22735"/>
    </source>
</evidence>
<dbReference type="PANTHER" id="PTHR14136:SF17">
    <property type="entry name" value="BTB_POZ DOMAIN-CONTAINING PROTEIN KCTD9"/>
    <property type="match status" value="1"/>
</dbReference>
<dbReference type="Pfam" id="PF22735">
    <property type="entry name" value="NNH3"/>
    <property type="match status" value="1"/>
</dbReference>
<dbReference type="Proteomes" id="UP001165986">
    <property type="component" value="Unassembled WGS sequence"/>
</dbReference>
<evidence type="ECO:0000313" key="3">
    <source>
        <dbReference type="EMBL" id="MBD6620905.1"/>
    </source>
</evidence>
<dbReference type="InterPro" id="IPR007111">
    <property type="entry name" value="NACHT_NTPase"/>
</dbReference>
<dbReference type="Gene3D" id="2.160.20.80">
    <property type="entry name" value="E3 ubiquitin-protein ligase SopA"/>
    <property type="match status" value="2"/>
</dbReference>
<dbReference type="Pfam" id="PF00805">
    <property type="entry name" value="Pentapeptide"/>
    <property type="match status" value="2"/>
</dbReference>
<feature type="domain" description="NACHT N-terminal Helical" evidence="2">
    <location>
        <begin position="55"/>
        <end position="261"/>
    </location>
</feature>
<dbReference type="InterPro" id="IPR027417">
    <property type="entry name" value="P-loop_NTPase"/>
</dbReference>
<dbReference type="InterPro" id="IPR001646">
    <property type="entry name" value="5peptide_repeat"/>
</dbReference>
<name>A0AA40T5D9_9NOST</name>
<organism evidence="3 4">
    <name type="scientific">Komarekiella delphini-convector SJRDD-AB1</name>
    <dbReference type="NCBI Taxonomy" id="2593771"/>
    <lineage>
        <taxon>Bacteria</taxon>
        <taxon>Bacillati</taxon>
        <taxon>Cyanobacteriota</taxon>
        <taxon>Cyanophyceae</taxon>
        <taxon>Nostocales</taxon>
        <taxon>Nostocaceae</taxon>
        <taxon>Komarekiella</taxon>
        <taxon>Komarekiella delphini-convector</taxon>
    </lineage>
</organism>
<dbReference type="PANTHER" id="PTHR14136">
    <property type="entry name" value="BTB_POZ DOMAIN-CONTAINING PROTEIN KCTD9"/>
    <property type="match status" value="1"/>
</dbReference>
<comment type="caution">
    <text evidence="3">The sequence shown here is derived from an EMBL/GenBank/DDBJ whole genome shotgun (WGS) entry which is preliminary data.</text>
</comment>
<dbReference type="RefSeq" id="WP_191762217.1">
    <property type="nucleotide sequence ID" value="NZ_VJXY01000091.1"/>
</dbReference>
<accession>A0AA40T5D9</accession>
<dbReference type="Pfam" id="PF05729">
    <property type="entry name" value="NACHT"/>
    <property type="match status" value="1"/>
</dbReference>
<gene>
    <name evidence="3" type="ORF">FNW02_35540</name>
</gene>
<dbReference type="SUPFAM" id="SSF52540">
    <property type="entry name" value="P-loop containing nucleoside triphosphate hydrolases"/>
    <property type="match status" value="1"/>
</dbReference>
<protein>
    <submittedName>
        <fullName evidence="3">NACHT domain-containing protein</fullName>
    </submittedName>
</protein>
<dbReference type="InterPro" id="IPR054568">
    <property type="entry name" value="NNH3"/>
</dbReference>
<dbReference type="InterPro" id="IPR051082">
    <property type="entry name" value="Pentapeptide-BTB/POZ_domain"/>
</dbReference>